<dbReference type="RefSeq" id="WP_148411348.1">
    <property type="nucleotide sequence ID" value="NZ_CACRTQ010000065.1"/>
</dbReference>
<dbReference type="AlphaFoldDB" id="A0A6N3FLS9"/>
<evidence type="ECO:0008006" key="2">
    <source>
        <dbReference type="Google" id="ProtNLM"/>
    </source>
</evidence>
<name>A0A6N3FLS9_ENTFC</name>
<dbReference type="EMBL" id="CACRTQ010000065">
    <property type="protein sequence ID" value="VYU53198.1"/>
    <property type="molecule type" value="Genomic_DNA"/>
</dbReference>
<accession>A0A6N3FLS9</accession>
<gene>
    <name evidence="1" type="ORF">EFLFYP64_02648</name>
</gene>
<organism evidence="1">
    <name type="scientific">Enterococcus faecium</name>
    <name type="common">Streptococcus faecium</name>
    <dbReference type="NCBI Taxonomy" id="1352"/>
    <lineage>
        <taxon>Bacteria</taxon>
        <taxon>Bacillati</taxon>
        <taxon>Bacillota</taxon>
        <taxon>Bacilli</taxon>
        <taxon>Lactobacillales</taxon>
        <taxon>Enterococcaceae</taxon>
        <taxon>Enterococcus</taxon>
    </lineage>
</organism>
<proteinExistence type="predicted"/>
<protein>
    <recommendedName>
        <fullName evidence="2">DUF2158 domain-containing protein</fullName>
    </recommendedName>
</protein>
<evidence type="ECO:0000313" key="1">
    <source>
        <dbReference type="EMBL" id="VYU53198.1"/>
    </source>
</evidence>
<reference evidence="1" key="1">
    <citation type="submission" date="2019-11" db="EMBL/GenBank/DDBJ databases">
        <authorList>
            <person name="Feng L."/>
        </authorList>
    </citation>
    <scope>NUCLEOTIDE SEQUENCE</scope>
    <source>
        <strain evidence="1">EFaeciumLFYP64</strain>
    </source>
</reference>
<sequence length="68" mass="7765">MNQFKVGQTVKLIKKLDEGLSAEIGDTGRIEAMDDDPEYPIGVFWFKDKDEEAVHPSEIIIVEEENQK</sequence>